<dbReference type="EMBL" id="CP098248">
    <property type="protein sequence ID" value="WAV96596.1"/>
    <property type="molecule type" value="Genomic_DNA"/>
</dbReference>
<gene>
    <name evidence="3" type="ORF">NB645_07120</name>
</gene>
<keyword evidence="2" id="KW-0472">Membrane</keyword>
<evidence type="ECO:0000313" key="3">
    <source>
        <dbReference type="EMBL" id="WAV96596.1"/>
    </source>
</evidence>
<dbReference type="RefSeq" id="WP_269264073.1">
    <property type="nucleotide sequence ID" value="NZ_CP098248.1"/>
</dbReference>
<feature type="compositionally biased region" description="Basic and acidic residues" evidence="1">
    <location>
        <begin position="111"/>
        <end position="120"/>
    </location>
</feature>
<feature type="region of interest" description="Disordered" evidence="1">
    <location>
        <begin position="111"/>
        <end position="177"/>
    </location>
</feature>
<feature type="transmembrane region" description="Helical" evidence="2">
    <location>
        <begin position="84"/>
        <end position="106"/>
    </location>
</feature>
<feature type="compositionally biased region" description="Low complexity" evidence="1">
    <location>
        <begin position="121"/>
        <end position="135"/>
    </location>
</feature>
<reference evidence="3" key="1">
    <citation type="journal article" date="2022" name="Front. Microbiol.">
        <title>New perspectives on an old grouping: The genomic and phenotypic variability of Oxalobacter formigenes and the implications for calcium oxalate stone prevention.</title>
        <authorList>
            <person name="Chmiel J.A."/>
            <person name="Carr C."/>
            <person name="Stuivenberg G.A."/>
            <person name="Venema R."/>
            <person name="Chanyi R.M."/>
            <person name="Al K.F."/>
            <person name="Giguere D."/>
            <person name="Say H."/>
            <person name="Akouris P.P."/>
            <person name="Dominguez Romero S.A."/>
            <person name="Kwong A."/>
            <person name="Tai V."/>
            <person name="Koval S.F."/>
            <person name="Razvi H."/>
            <person name="Bjazevic J."/>
            <person name="Burton J.P."/>
        </authorList>
    </citation>
    <scope>NUCLEOTIDE SEQUENCE</scope>
    <source>
        <strain evidence="3">HOxNP-1</strain>
    </source>
</reference>
<sequence>MTQYRKHECYYCHALKPANEMHKKTVEEKSGRTSWGLSFNPARKKSGRIYTGRTHYKTREVWVCDSCVRTRSSLSFMAASAGKWAARTFLKVIIGIVVVIALLVMCTHGKNRSEPRENRTEPVQVQNQGQEPVQQKTSSIEEEKKPSSLNNLIDKLKQNASKTKSAHFDNDEPEYLK</sequence>
<name>A0ABY7JIF7_9BURK</name>
<keyword evidence="2" id="KW-0812">Transmembrane</keyword>
<organism evidence="3 4">
    <name type="scientific">Oxalobacter aliiformigenes</name>
    <dbReference type="NCBI Taxonomy" id="2946593"/>
    <lineage>
        <taxon>Bacteria</taxon>
        <taxon>Pseudomonadati</taxon>
        <taxon>Pseudomonadota</taxon>
        <taxon>Betaproteobacteria</taxon>
        <taxon>Burkholderiales</taxon>
        <taxon>Oxalobacteraceae</taxon>
        <taxon>Oxalobacter</taxon>
    </lineage>
</organism>
<keyword evidence="4" id="KW-1185">Reference proteome</keyword>
<feature type="compositionally biased region" description="Basic and acidic residues" evidence="1">
    <location>
        <begin position="166"/>
        <end position="177"/>
    </location>
</feature>
<dbReference type="Proteomes" id="UP001164794">
    <property type="component" value="Chromosome"/>
</dbReference>
<proteinExistence type="predicted"/>
<protein>
    <submittedName>
        <fullName evidence="3">Uncharacterized protein</fullName>
    </submittedName>
</protein>
<evidence type="ECO:0000256" key="2">
    <source>
        <dbReference type="SAM" id="Phobius"/>
    </source>
</evidence>
<evidence type="ECO:0000313" key="4">
    <source>
        <dbReference type="Proteomes" id="UP001164794"/>
    </source>
</evidence>
<evidence type="ECO:0000256" key="1">
    <source>
        <dbReference type="SAM" id="MobiDB-lite"/>
    </source>
</evidence>
<accession>A0ABY7JIF7</accession>
<keyword evidence="2" id="KW-1133">Transmembrane helix</keyword>